<comment type="caution">
    <text evidence="19">The sequence shown here is derived from an EMBL/GenBank/DDBJ whole genome shotgun (WGS) entry which is preliminary data.</text>
</comment>
<dbReference type="GO" id="GO:0006487">
    <property type="term" value="P:protein N-linked glycosylation"/>
    <property type="evidence" value="ECO:0007669"/>
    <property type="project" value="TreeGrafter"/>
</dbReference>
<evidence type="ECO:0000256" key="8">
    <source>
        <dbReference type="ARBA" id="ARBA00022801"/>
    </source>
</evidence>
<dbReference type="Gene3D" id="3.90.550.10">
    <property type="entry name" value="Spore Coat Polysaccharide Biosynthesis Protein SpsA, Chain A"/>
    <property type="match status" value="1"/>
</dbReference>
<dbReference type="InterPro" id="IPR006145">
    <property type="entry name" value="PsdUridine_synth_RsuA/RluA"/>
</dbReference>
<keyword evidence="6 19" id="KW-0808">Transferase</keyword>
<comment type="catalytic activity">
    <reaction evidence="13">
        <text>a di-trans,poly-cis-dolichyl phosphate + UDP-alpha-D-glucose = a di-trans,poly-cis-dolichyl beta-D-glucosyl phosphate + UDP</text>
        <dbReference type="Rhea" id="RHEA:15401"/>
        <dbReference type="Rhea" id="RHEA-COMP:19498"/>
        <dbReference type="Rhea" id="RHEA-COMP:19502"/>
        <dbReference type="ChEBI" id="CHEBI:57525"/>
        <dbReference type="ChEBI" id="CHEBI:57683"/>
        <dbReference type="ChEBI" id="CHEBI:58223"/>
        <dbReference type="ChEBI" id="CHEBI:58885"/>
        <dbReference type="EC" id="2.4.1.117"/>
    </reaction>
    <physiologicalReaction direction="left-to-right" evidence="13">
        <dbReference type="Rhea" id="RHEA:15402"/>
    </physiologicalReaction>
</comment>
<dbReference type="GO" id="GO:0140818">
    <property type="term" value="F:mRNA 5'-triphosphate monophosphatase activity"/>
    <property type="evidence" value="ECO:0007669"/>
    <property type="project" value="UniProtKB-EC"/>
</dbReference>
<evidence type="ECO:0000256" key="13">
    <source>
        <dbReference type="ARBA" id="ARBA00045097"/>
    </source>
</evidence>
<evidence type="ECO:0000256" key="1">
    <source>
        <dbReference type="ARBA" id="ARBA00004389"/>
    </source>
</evidence>
<evidence type="ECO:0000256" key="14">
    <source>
        <dbReference type="ARBA" id="ARBA00047740"/>
    </source>
</evidence>
<comment type="pathway">
    <text evidence="2">Protein modification; protein glycosylation.</text>
</comment>
<dbReference type="CDD" id="cd02557">
    <property type="entry name" value="PseudoU_synth_ScRIB2"/>
    <property type="match status" value="1"/>
</dbReference>
<dbReference type="VEuPathDB" id="FungiDB:C5L36_0C08020"/>
<comment type="catalytic activity">
    <reaction evidence="14">
        <text>a 5'-end triphospho-ribonucleoside in mRNA + H2O = a 5'-end diphospho-ribonucleoside in mRNA + phosphate + H(+)</text>
        <dbReference type="Rhea" id="RHEA:67004"/>
        <dbReference type="Rhea" id="RHEA-COMP:17164"/>
        <dbReference type="Rhea" id="RHEA-COMP:17165"/>
        <dbReference type="ChEBI" id="CHEBI:15377"/>
        <dbReference type="ChEBI" id="CHEBI:15378"/>
        <dbReference type="ChEBI" id="CHEBI:43474"/>
        <dbReference type="ChEBI" id="CHEBI:167616"/>
        <dbReference type="ChEBI" id="CHEBI:167618"/>
        <dbReference type="EC" id="3.6.1.74"/>
    </reaction>
    <physiologicalReaction direction="left-to-right" evidence="14">
        <dbReference type="Rhea" id="RHEA:67005"/>
    </physiologicalReaction>
</comment>
<dbReference type="SUPFAM" id="SSF53448">
    <property type="entry name" value="Nucleotide-diphospho-sugar transferases"/>
    <property type="match status" value="1"/>
</dbReference>
<accession>A0A1V2LR99</accession>
<dbReference type="SUPFAM" id="SSF55120">
    <property type="entry name" value="Pseudouridine synthase"/>
    <property type="match status" value="1"/>
</dbReference>
<feature type="non-terminal residue" evidence="19">
    <location>
        <position position="1"/>
    </location>
</feature>
<evidence type="ECO:0000256" key="7">
    <source>
        <dbReference type="ARBA" id="ARBA00022692"/>
    </source>
</evidence>
<proteinExistence type="inferred from homology"/>
<dbReference type="InterPro" id="IPR020103">
    <property type="entry name" value="PsdUridine_synth_cat_dom_sf"/>
</dbReference>
<evidence type="ECO:0000256" key="9">
    <source>
        <dbReference type="ARBA" id="ARBA00022824"/>
    </source>
</evidence>
<evidence type="ECO:0000259" key="18">
    <source>
        <dbReference type="Pfam" id="PF02940"/>
    </source>
</evidence>
<dbReference type="Pfam" id="PF00535">
    <property type="entry name" value="Glycos_transf_2"/>
    <property type="match status" value="1"/>
</dbReference>
<evidence type="ECO:0000256" key="11">
    <source>
        <dbReference type="ARBA" id="ARBA00022989"/>
    </source>
</evidence>
<evidence type="ECO:0000313" key="19">
    <source>
        <dbReference type="EMBL" id="ONH75947.1"/>
    </source>
</evidence>
<feature type="domain" description="Glycosyltransferase 2-like" evidence="16">
    <location>
        <begin position="580"/>
        <end position="697"/>
    </location>
</feature>
<keyword evidence="11" id="KW-1133">Transmembrane helix</keyword>
<evidence type="ECO:0000256" key="4">
    <source>
        <dbReference type="ARBA" id="ARBA00022664"/>
    </source>
</evidence>
<feature type="region of interest" description="Disordered" evidence="15">
    <location>
        <begin position="33"/>
        <end position="55"/>
    </location>
</feature>
<keyword evidence="4" id="KW-0507">mRNA processing</keyword>
<dbReference type="InterPro" id="IPR001173">
    <property type="entry name" value="Glyco_trans_2-like"/>
</dbReference>
<dbReference type="CDD" id="cd07470">
    <property type="entry name" value="CYTH-like_mRNA_RTPase"/>
    <property type="match status" value="1"/>
</dbReference>
<dbReference type="GO" id="GO:0001522">
    <property type="term" value="P:pseudouridine synthesis"/>
    <property type="evidence" value="ECO:0007669"/>
    <property type="project" value="InterPro"/>
</dbReference>
<organism evidence="19 20">
    <name type="scientific">Pichia kudriavzevii</name>
    <name type="common">Yeast</name>
    <name type="synonym">Issatchenkia orientalis</name>
    <dbReference type="NCBI Taxonomy" id="4909"/>
    <lineage>
        <taxon>Eukaryota</taxon>
        <taxon>Fungi</taxon>
        <taxon>Dikarya</taxon>
        <taxon>Ascomycota</taxon>
        <taxon>Saccharomycotina</taxon>
        <taxon>Pichiomycetes</taxon>
        <taxon>Pichiales</taxon>
        <taxon>Pichiaceae</taxon>
        <taxon>Pichia</taxon>
    </lineage>
</organism>
<feature type="compositionally biased region" description="Polar residues" evidence="15">
    <location>
        <begin position="45"/>
        <end position="55"/>
    </location>
</feature>
<sequence>STENFHGLATSKEVVHLIKGTYSMDLKNLISRTPEEEGEVVPQPKSRTPSQPRLSIHSLMNESTNNTLSEIPKPSSIESVNGEPTLLQKTAPFLPTDSTGIKTEQLEESVKEEVKAETGKPIMQALNSTESQKEIDNNRIKSRSSISVLTNDTDVSTEPKPPVPETVESVSERVKEEREEKKELSAVVQSASETPQLENNIHDQIKRLELLKQKQEVEEGDSNNDGKPKRYRQKPTWAQDYIPTINRPAGLTKSGQGSFKNDTSARNISKLEIPSLTGLIPRNDFNKLVTEWIWANIEGIKQDYTEVPNIQDYIELELKLGNIWDKVKDTRIQLPVNTECVVATDYINQECFFKAGITLDNYNDTKAYMSKIMQEAAEQQQQGRGNANNKFVIENSHVVDLIASDSRRNDKPISGRVSLDIKTKRKTNSITKQRISDLFLYFPNTLYDLRLSLSVELPNELNDAAFEIFKKRVSMEREKERISYIHQATFTRVDLTKIKEKNNRIPKYELELEINTNALLRSMDNVMDDPLYYVDLLYVAIWAFSNNPRKEIDSERYYKSNGDGHLFSFSDNKDEDIILSLVIPCYNETQRLKVMLLEAIEYLTTQTENTDLQKKFEIIIVDDGSSDGTAEYALSLGDELDLSLHQLKVVQLAKNRGKGGAVTHGIKYASGSYVIFADADGASRFSDISKLFKAMKRVDGNEPNKIPAVAIGSRAHMVNTDAVVKRAFIRNVLMYGFHTLVYVFGIRDIKDTQCGFKLFNKAATDLIFPHMHTEGWIFDLEVLMLAKRQNIHIDEVPISWHEVDGSKMELARDSVKMAIDLVVIRMAYILVLHQLRQLFGSSKYVSMVNSVGLFYQLRPVYLRGAMGLTKPKYNISNGIRQVEPYFENISTTVKSRWLNRTVLDILATEFRSFDASEYRRRMRNNEITVIHRLKLTKKERKSRRESGILDDTVRIGFPEIMNYQLKDNDIIERIEHIHERSVIDIRLEDIEVIHEDNELLVVNKPSGIPIHPVQNYFYNSFVRILEIEGWPGKASDNVILRPCHRLDKLTSGVCIFAKSAKSARQIQMQIQDRNVEKVYLARVCGRFPEDEEGIECLDDVVVVDTKKGMKDGIMRKSAKTLFKFVKYNKELNQSIVMCFPKTGRTHQIRIHLRNLKHPIVNDPLYGPNGLMKLEHGFDPNKVSEEYFNKIKSIADTNRQSSETDVRCDTCDSKLYTPLVKENMVMYLHAFKYRLGEVDGWVYQTSWPKWSEI</sequence>
<dbReference type="EMBL" id="MQVM01000005">
    <property type="protein sequence ID" value="ONH75947.1"/>
    <property type="molecule type" value="Genomic_DNA"/>
</dbReference>
<dbReference type="CDD" id="cd04188">
    <property type="entry name" value="DPG_synthase"/>
    <property type="match status" value="1"/>
</dbReference>
<dbReference type="GO" id="GO:0004581">
    <property type="term" value="F:dolichyl-phosphate beta-glucosyltransferase activity"/>
    <property type="evidence" value="ECO:0007669"/>
    <property type="project" value="UniProtKB-EC"/>
</dbReference>
<dbReference type="GO" id="GO:0005789">
    <property type="term" value="C:endoplasmic reticulum membrane"/>
    <property type="evidence" value="ECO:0007669"/>
    <property type="project" value="UniProtKB-SubCell"/>
</dbReference>
<keyword evidence="12" id="KW-0472">Membrane</keyword>
<evidence type="ECO:0000256" key="15">
    <source>
        <dbReference type="SAM" id="MobiDB-lite"/>
    </source>
</evidence>
<dbReference type="VEuPathDB" id="FungiDB:C5L36_0C08000"/>
<name>A0A1V2LR99_PICKU</name>
<dbReference type="Proteomes" id="UP000189274">
    <property type="component" value="Unassembled WGS sequence"/>
</dbReference>
<comment type="similarity">
    <text evidence="3">Belongs to the glycosyltransferase 2 family.</text>
</comment>
<dbReference type="VEuPathDB" id="FungiDB:C5L36_0C08010"/>
<keyword evidence="9" id="KW-0256">Endoplasmic reticulum</keyword>
<feature type="region of interest" description="Disordered" evidence="15">
    <location>
        <begin position="215"/>
        <end position="234"/>
    </location>
</feature>
<evidence type="ECO:0000256" key="10">
    <source>
        <dbReference type="ARBA" id="ARBA00022968"/>
    </source>
</evidence>
<keyword evidence="8" id="KW-0378">Hydrolase</keyword>
<dbReference type="InterPro" id="IPR037009">
    <property type="entry name" value="mRNA_triPase_Cet1_sf"/>
</dbReference>
<dbReference type="Pfam" id="PF02940">
    <property type="entry name" value="mRNA_triPase"/>
    <property type="match status" value="1"/>
</dbReference>
<keyword evidence="7" id="KW-0812">Transmembrane</keyword>
<evidence type="ECO:0000256" key="12">
    <source>
        <dbReference type="ARBA" id="ARBA00023136"/>
    </source>
</evidence>
<comment type="subcellular location">
    <subcellularLocation>
        <location evidence="1">Endoplasmic reticulum membrane</location>
        <topology evidence="1">Single-pass membrane protein</topology>
    </subcellularLocation>
</comment>
<protein>
    <submittedName>
        <fullName evidence="19">Dolichyl-phosphate beta-glucosyltransferase</fullName>
    </submittedName>
</protein>
<evidence type="ECO:0000256" key="6">
    <source>
        <dbReference type="ARBA" id="ARBA00022679"/>
    </source>
</evidence>
<dbReference type="InterPro" id="IPR033469">
    <property type="entry name" value="CYTH-like_dom_sf"/>
</dbReference>
<dbReference type="PANTHER" id="PTHR10859:SF91">
    <property type="entry name" value="DOLICHYL-PHOSPHATE BETA-GLUCOSYLTRANSFERASE"/>
    <property type="match status" value="1"/>
</dbReference>
<feature type="compositionally biased region" description="Basic and acidic residues" evidence="15">
    <location>
        <begin position="170"/>
        <end position="183"/>
    </location>
</feature>
<evidence type="ECO:0000256" key="5">
    <source>
        <dbReference type="ARBA" id="ARBA00022676"/>
    </source>
</evidence>
<evidence type="ECO:0000259" key="16">
    <source>
        <dbReference type="Pfam" id="PF00535"/>
    </source>
</evidence>
<dbReference type="Pfam" id="PF00849">
    <property type="entry name" value="PseudoU_synth_2"/>
    <property type="match status" value="1"/>
</dbReference>
<dbReference type="Gene3D" id="3.30.2350.10">
    <property type="entry name" value="Pseudouridine synthase"/>
    <property type="match status" value="1"/>
</dbReference>
<dbReference type="InterPro" id="IPR029044">
    <property type="entry name" value="Nucleotide-diphossugar_trans"/>
</dbReference>
<keyword evidence="5" id="KW-0328">Glycosyltransferase</keyword>
<dbReference type="SUPFAM" id="SSF55154">
    <property type="entry name" value="CYTH-like phosphatases"/>
    <property type="match status" value="1"/>
</dbReference>
<reference evidence="20" key="1">
    <citation type="journal article" date="2017" name="Genome Announc.">
        <title>Genome sequences of Cyberlindnera fabianii 65, Pichia kudriavzevii 129, and Saccharomyces cerevisiae 131 isolated from fermented masau fruits in Zimbabwe.</title>
        <authorList>
            <person name="van Rijswijck I.M.H."/>
            <person name="Derks M.F.L."/>
            <person name="Abee T."/>
            <person name="de Ridder D."/>
            <person name="Smid E.J."/>
        </authorList>
    </citation>
    <scope>NUCLEOTIDE SEQUENCE [LARGE SCALE GENOMIC DNA]</scope>
    <source>
        <strain evidence="20">129</strain>
    </source>
</reference>
<feature type="compositionally biased region" description="Polar residues" evidence="15">
    <location>
        <begin position="143"/>
        <end position="154"/>
    </location>
</feature>
<dbReference type="PANTHER" id="PTHR10859">
    <property type="entry name" value="GLYCOSYL TRANSFERASE"/>
    <property type="match status" value="1"/>
</dbReference>
<dbReference type="AlphaFoldDB" id="A0A1V2LR99"/>
<evidence type="ECO:0000259" key="17">
    <source>
        <dbReference type="Pfam" id="PF00849"/>
    </source>
</evidence>
<evidence type="ECO:0000256" key="2">
    <source>
        <dbReference type="ARBA" id="ARBA00004922"/>
    </source>
</evidence>
<feature type="domain" description="Pseudouridine synthase RsuA/RluA-like" evidence="17">
    <location>
        <begin position="999"/>
        <end position="1153"/>
    </location>
</feature>
<dbReference type="Gene3D" id="3.20.100.10">
    <property type="entry name" value="mRNA triphosphatase Cet1-like"/>
    <property type="match status" value="1"/>
</dbReference>
<dbReference type="InterPro" id="IPR004206">
    <property type="entry name" value="mRNA_triPase_Cet1"/>
</dbReference>
<keyword evidence="10" id="KW-0735">Signal-anchor</keyword>
<feature type="region of interest" description="Disordered" evidence="15">
    <location>
        <begin position="127"/>
        <end position="183"/>
    </location>
</feature>
<feature type="domain" description="mRNA triphosphatase Cet1-like" evidence="18">
    <location>
        <begin position="283"/>
        <end position="514"/>
    </location>
</feature>
<dbReference type="InterPro" id="IPR035518">
    <property type="entry name" value="DPG_synthase"/>
</dbReference>
<dbReference type="GO" id="GO:0009982">
    <property type="term" value="F:pseudouridine synthase activity"/>
    <property type="evidence" value="ECO:0007669"/>
    <property type="project" value="InterPro"/>
</dbReference>
<evidence type="ECO:0000256" key="3">
    <source>
        <dbReference type="ARBA" id="ARBA00006739"/>
    </source>
</evidence>
<evidence type="ECO:0000313" key="20">
    <source>
        <dbReference type="Proteomes" id="UP000189274"/>
    </source>
</evidence>
<dbReference type="GO" id="GO:0006397">
    <property type="term" value="P:mRNA processing"/>
    <property type="evidence" value="ECO:0007669"/>
    <property type="project" value="UniProtKB-KW"/>
</dbReference>
<gene>
    <name evidence="19" type="ORF">BOH78_1371</name>
</gene>
<dbReference type="GO" id="GO:0003723">
    <property type="term" value="F:RNA binding"/>
    <property type="evidence" value="ECO:0007669"/>
    <property type="project" value="InterPro"/>
</dbReference>
<dbReference type="GO" id="GO:0004651">
    <property type="term" value="F:polynucleotide 5'-phosphatase activity"/>
    <property type="evidence" value="ECO:0007669"/>
    <property type="project" value="InterPro"/>
</dbReference>